<dbReference type="PROSITE" id="PS50043">
    <property type="entry name" value="HTH_LUXR_2"/>
    <property type="match status" value="1"/>
</dbReference>
<gene>
    <name evidence="5" type="ORF">AU252_04020</name>
</gene>
<accession>A0A0U3PDU9</accession>
<dbReference type="PRINTS" id="PR00038">
    <property type="entry name" value="HTHLUXR"/>
</dbReference>
<dbReference type="PANTHER" id="PTHR44688:SF16">
    <property type="entry name" value="DNA-BINDING TRANSCRIPTIONAL ACTIVATOR DEVR_DOSR"/>
    <property type="match status" value="1"/>
</dbReference>
<dbReference type="CDD" id="cd06170">
    <property type="entry name" value="LuxR_C_like"/>
    <property type="match status" value="1"/>
</dbReference>
<dbReference type="RefSeq" id="WP_058929617.1">
    <property type="nucleotide sequence ID" value="NZ_CP013747.1"/>
</dbReference>
<feature type="domain" description="HTH luxR-type" evidence="4">
    <location>
        <begin position="851"/>
        <end position="912"/>
    </location>
</feature>
<dbReference type="PANTHER" id="PTHR44688">
    <property type="entry name" value="DNA-BINDING TRANSCRIPTIONAL ACTIVATOR DEVR_DOSR"/>
    <property type="match status" value="1"/>
</dbReference>
<dbReference type="InterPro" id="IPR036388">
    <property type="entry name" value="WH-like_DNA-bd_sf"/>
</dbReference>
<evidence type="ECO:0000313" key="5">
    <source>
        <dbReference type="EMBL" id="ALV40440.1"/>
    </source>
</evidence>
<dbReference type="KEGG" id="psul:AU252_04020"/>
<proteinExistence type="predicted"/>
<dbReference type="InterPro" id="IPR000792">
    <property type="entry name" value="Tscrpt_reg_LuxR_C"/>
</dbReference>
<dbReference type="GO" id="GO:0006355">
    <property type="term" value="P:regulation of DNA-templated transcription"/>
    <property type="evidence" value="ECO:0007669"/>
    <property type="project" value="InterPro"/>
</dbReference>
<dbReference type="STRING" id="121292.AU252_04020"/>
<protein>
    <submittedName>
        <fullName evidence="5">Helix-turn-helix transcriptional regulator</fullName>
    </submittedName>
</protein>
<evidence type="ECO:0000259" key="4">
    <source>
        <dbReference type="PROSITE" id="PS50043"/>
    </source>
</evidence>
<evidence type="ECO:0000256" key="2">
    <source>
        <dbReference type="ARBA" id="ARBA00023125"/>
    </source>
</evidence>
<dbReference type="SUPFAM" id="SSF46894">
    <property type="entry name" value="C-terminal effector domain of the bipartite response regulators"/>
    <property type="match status" value="1"/>
</dbReference>
<dbReference type="EMBL" id="CP013747">
    <property type="protein sequence ID" value="ALV40440.1"/>
    <property type="molecule type" value="Genomic_DNA"/>
</dbReference>
<dbReference type="InterPro" id="IPR016032">
    <property type="entry name" value="Sig_transdc_resp-reg_C-effctor"/>
</dbReference>
<dbReference type="GO" id="GO:0003677">
    <property type="term" value="F:DNA binding"/>
    <property type="evidence" value="ECO:0007669"/>
    <property type="project" value="UniProtKB-KW"/>
</dbReference>
<evidence type="ECO:0000256" key="3">
    <source>
        <dbReference type="ARBA" id="ARBA00023163"/>
    </source>
</evidence>
<evidence type="ECO:0000256" key="1">
    <source>
        <dbReference type="ARBA" id="ARBA00023015"/>
    </source>
</evidence>
<dbReference type="Pfam" id="PF00196">
    <property type="entry name" value="GerE"/>
    <property type="match status" value="1"/>
</dbReference>
<reference evidence="5 6" key="1">
    <citation type="submission" date="2015-12" db="EMBL/GenBank/DDBJ databases">
        <authorList>
            <person name="Shamseldin A."/>
            <person name="Moawad H."/>
            <person name="Abd El-Rahim W.M."/>
            <person name="Sadowsky M.J."/>
        </authorList>
    </citation>
    <scope>NUCLEOTIDE SEQUENCE [LARGE SCALE GENOMIC DNA]</scope>
    <source>
        <strain evidence="5 6">Ar51</strain>
    </source>
</reference>
<organism evidence="5">
    <name type="scientific">Pseudarthrobacter sulfonivorans</name>
    <dbReference type="NCBI Taxonomy" id="121292"/>
    <lineage>
        <taxon>Bacteria</taxon>
        <taxon>Bacillati</taxon>
        <taxon>Actinomycetota</taxon>
        <taxon>Actinomycetes</taxon>
        <taxon>Micrococcales</taxon>
        <taxon>Micrococcaceae</taxon>
        <taxon>Pseudarthrobacter</taxon>
    </lineage>
</organism>
<name>A0A0U3PDU9_9MICC</name>
<dbReference type="SMART" id="SM00421">
    <property type="entry name" value="HTH_LUXR"/>
    <property type="match status" value="1"/>
</dbReference>
<keyword evidence="3" id="KW-0804">Transcription</keyword>
<keyword evidence="2" id="KW-0238">DNA-binding</keyword>
<dbReference type="InterPro" id="IPR027417">
    <property type="entry name" value="P-loop_NTPase"/>
</dbReference>
<evidence type="ECO:0000313" key="6">
    <source>
        <dbReference type="Proteomes" id="UP000065151"/>
    </source>
</evidence>
<dbReference type="Proteomes" id="UP000065151">
    <property type="component" value="Chromosome"/>
</dbReference>
<dbReference type="SUPFAM" id="SSF52540">
    <property type="entry name" value="P-loop containing nucleoside triphosphate hydrolases"/>
    <property type="match status" value="1"/>
</dbReference>
<dbReference type="AlphaFoldDB" id="A0A0U3PDU9"/>
<keyword evidence="1" id="KW-0805">Transcription regulation</keyword>
<sequence>MSIEPLSWGRGSPLNDLELRTDTAGVSEPQRWSVPARSANLEAVRAALTSLDSLGVVITGGRGVGKSSLARTAVADLGPDIWTLQLRSGPSSGTTPYGCLAFLLARLPQAYMGSPTAILRGITSLIKSDAAGRQCVITLDTAGSIDDMSAGVLLNILLTGTARMVAVAPMVSDLPADFHWLLNDRRLTEVRLDNLNELQTRQVLLSLLGHRVSASLVSTFHTMVGGNPLLLKALVTEQQHSGNLVLSDSVWTLRDKVVLDGAASLDDIVRSQWTRKSPEERDVIEMLSCARSVELSRLTKVYGAGVVADMEDSGLLEIDSSDNRWVSLREKYLGDVVRSWLSITRRRELRSLLLGGKEPDPATMTVEELMAFGAWTQECEAELSPAMALAAAEAAVQLFDPHFALKYADTLKRNDPQWVPAQRQKAAAYLLMDLPVQAMAALDDISQPQLDNLDVEEFARVVEAKSRVMVWLPEHTARVPALLQTARERLGVEPGIAKGWPEPLAAAANRISLSEFEYQAFVGDYASALPALEAAADPGQNPDTWFRMNSAVILMSALSMAGREMDALSLMRQLGGQISDAAEIVGLRERFAGRAYNVLLMAGQWRRCIDLLDPPSAREFHRLPYRSAAAELAAGIAYVYSGRGAVALDSLLSAAAQLELRPVQRLLRAAYAAIAFAYAQIGNAGQSRQYLDRLQRTAGTADHATRSRTEFCADMAARWLGDNDAATRLKQSARRDIAAGRFTLAGISLLGATVNGTEADFRLMEQVAGQRQGPLAEISRLVAVGSRTHDAKTLLAGGELAATLELDAVEARCMALAVDYARQAGDSLSARTAQARLDILAATVASLPIVPSSGSPLLTARERQIARLAGRGASNRDIAVEMGVSVRTVEGHLYQVFTKLGVTSRGDLTGLV</sequence>
<dbReference type="Gene3D" id="1.10.10.10">
    <property type="entry name" value="Winged helix-like DNA-binding domain superfamily/Winged helix DNA-binding domain"/>
    <property type="match status" value="1"/>
</dbReference>